<proteinExistence type="inferred from homology"/>
<organism evidence="5">
    <name type="scientific">sediment metagenome</name>
    <dbReference type="NCBI Taxonomy" id="749907"/>
    <lineage>
        <taxon>unclassified sequences</taxon>
        <taxon>metagenomes</taxon>
        <taxon>ecological metagenomes</taxon>
    </lineage>
</organism>
<keyword evidence="3" id="KW-0456">Lyase</keyword>
<dbReference type="PANTHER" id="PTHR42738:SF7">
    <property type="entry name" value="HYDROXYMETHYLGLUTARYL-COA LYASE"/>
    <property type="match status" value="1"/>
</dbReference>
<dbReference type="PROSITE" id="PS50991">
    <property type="entry name" value="PYR_CT"/>
    <property type="match status" value="1"/>
</dbReference>
<dbReference type="InterPro" id="IPR000891">
    <property type="entry name" value="PYR_CT"/>
</dbReference>
<comment type="similarity">
    <text evidence="1">Belongs to the HMG-CoA lyase family.</text>
</comment>
<evidence type="ECO:0000256" key="2">
    <source>
        <dbReference type="ARBA" id="ARBA00022723"/>
    </source>
</evidence>
<evidence type="ECO:0000313" key="5">
    <source>
        <dbReference type="EMBL" id="EFK97746.1"/>
    </source>
</evidence>
<gene>
    <name evidence="5" type="ORF">LDC_0198</name>
</gene>
<reference evidence="5" key="1">
    <citation type="submission" date="2010-07" db="EMBL/GenBank/DDBJ databases">
        <authorList>
            <consortium name="CONSOLIDER consortium CSD2007-00005"/>
            <person name="Guazzaroni M.-E."/>
            <person name="Richter M."/>
            <person name="Garcia-Salamanca A."/>
            <person name="Yarza P."/>
            <person name="Ferrer M."/>
        </authorList>
    </citation>
    <scope>NUCLEOTIDE SEQUENCE</scope>
</reference>
<dbReference type="Gene3D" id="3.20.20.70">
    <property type="entry name" value="Aldolase class I"/>
    <property type="match status" value="1"/>
</dbReference>
<reference evidence="5" key="2">
    <citation type="journal article" date="2011" name="Microb. Ecol.">
        <title>Taxonomic and Functional Metagenomic Profiling of the Microbial Community in the Anoxic Sediment of a Sub-saline Shallow Lake (Laguna de Carrizo, Central Spain).</title>
        <authorList>
            <person name="Ferrer M."/>
            <person name="Guazzaroni M.E."/>
            <person name="Richter M."/>
            <person name="Garcia-Salamanca A."/>
            <person name="Yarza P."/>
            <person name="Suarez-Suarez A."/>
            <person name="Solano J."/>
            <person name="Alcaide M."/>
            <person name="van Dillewijn P."/>
            <person name="Molina-Henares M.A."/>
            <person name="Lopez-Cortes N."/>
            <person name="Al-Ramahi Y."/>
            <person name="Guerrero C."/>
            <person name="Acosta A."/>
            <person name="de Eugenio L.I."/>
            <person name="Martinez V."/>
            <person name="Marques S."/>
            <person name="Rojo F."/>
            <person name="Santero E."/>
            <person name="Genilloud O."/>
            <person name="Perez-Perez J."/>
            <person name="Rossello-Mora R."/>
            <person name="Ramos J.L."/>
        </authorList>
    </citation>
    <scope>NUCLEOTIDE SEQUENCE</scope>
</reference>
<protein>
    <recommendedName>
        <fullName evidence="4">Pyruvate carboxyltransferase domain-containing protein</fullName>
    </recommendedName>
</protein>
<dbReference type="GO" id="GO:0046872">
    <property type="term" value="F:metal ion binding"/>
    <property type="evidence" value="ECO:0007669"/>
    <property type="project" value="UniProtKB-KW"/>
</dbReference>
<dbReference type="PANTHER" id="PTHR42738">
    <property type="entry name" value="HYDROXYMETHYLGLUTARYL-COA LYASE"/>
    <property type="match status" value="1"/>
</dbReference>
<dbReference type="EMBL" id="ADZX01000044">
    <property type="protein sequence ID" value="EFK97746.1"/>
    <property type="molecule type" value="Genomic_DNA"/>
</dbReference>
<evidence type="ECO:0000259" key="4">
    <source>
        <dbReference type="PROSITE" id="PS50991"/>
    </source>
</evidence>
<accession>D9PFB9</accession>
<dbReference type="InterPro" id="IPR043594">
    <property type="entry name" value="HMGL"/>
</dbReference>
<dbReference type="InterPro" id="IPR013785">
    <property type="entry name" value="Aldolase_TIM"/>
</dbReference>
<dbReference type="AlphaFoldDB" id="D9PFB9"/>
<dbReference type="GO" id="GO:0004419">
    <property type="term" value="F:hydroxymethylglutaryl-CoA lyase activity"/>
    <property type="evidence" value="ECO:0007669"/>
    <property type="project" value="TreeGrafter"/>
</dbReference>
<feature type="non-terminal residue" evidence="5">
    <location>
        <position position="1"/>
    </location>
</feature>
<comment type="caution">
    <text evidence="5">The sequence shown here is derived from an EMBL/GenBank/DDBJ whole genome shotgun (WGS) entry which is preliminary data.</text>
</comment>
<evidence type="ECO:0000256" key="3">
    <source>
        <dbReference type="ARBA" id="ARBA00023239"/>
    </source>
</evidence>
<feature type="domain" description="Pyruvate carboxyltransferase" evidence="4">
    <location>
        <begin position="1"/>
        <end position="44"/>
    </location>
</feature>
<keyword evidence="2" id="KW-0479">Metal-binding</keyword>
<dbReference type="GO" id="GO:0046951">
    <property type="term" value="P:ketone body biosynthetic process"/>
    <property type="evidence" value="ECO:0007669"/>
    <property type="project" value="TreeGrafter"/>
</dbReference>
<sequence length="82" mass="8275">SSLGGLGGCPFAPGASGNIVTGGSRVHCLEAMGLRTGIDLPRLLDVRRVLREALPGEALYGFTPDAGLPLGFQPTSATEAAP</sequence>
<name>D9PFB9_9ZZZZ</name>
<dbReference type="GO" id="GO:0006552">
    <property type="term" value="P:L-leucine catabolic process"/>
    <property type="evidence" value="ECO:0007669"/>
    <property type="project" value="TreeGrafter"/>
</dbReference>
<evidence type="ECO:0000256" key="1">
    <source>
        <dbReference type="ARBA" id="ARBA00009405"/>
    </source>
</evidence>